<dbReference type="Gene3D" id="3.30.70.1200">
    <property type="entry name" value="Crispr-associated protein, domain 1"/>
    <property type="match status" value="1"/>
</dbReference>
<evidence type="ECO:0000313" key="3">
    <source>
        <dbReference type="Proteomes" id="UP000268310"/>
    </source>
</evidence>
<reference evidence="2 4" key="2">
    <citation type="journal article" date="2014" name="Int. J. Syst. Evol. Microbiol.">
        <title>Complete genome sequence of Corynebacterium casei LMG S-19264T (=DSM 44701T), isolated from a smear-ripened cheese.</title>
        <authorList>
            <consortium name="US DOE Joint Genome Institute (JGI-PGF)"/>
            <person name="Walter F."/>
            <person name="Albersmeier A."/>
            <person name="Kalinowski J."/>
            <person name="Ruckert C."/>
        </authorList>
    </citation>
    <scope>NUCLEOTIDE SEQUENCE [LARGE SCALE GENOMIC DNA]</scope>
    <source>
        <strain evidence="2 4">NBRC 114545</strain>
    </source>
</reference>
<gene>
    <name evidence="2" type="primary">cse3</name>
    <name evidence="1" type="synonym">cas6e</name>
    <name evidence="1" type="ORF">C7K38_10750</name>
    <name evidence="2" type="ORF">GCM10025885_04270</name>
</gene>
<protein>
    <submittedName>
        <fullName evidence="2">Type I-E CRISPR-associated protein Cas6/Cse3/CasE</fullName>
    </submittedName>
</protein>
<dbReference type="CDD" id="cd09727">
    <property type="entry name" value="Cas6_I-E"/>
    <property type="match status" value="1"/>
</dbReference>
<evidence type="ECO:0000313" key="2">
    <source>
        <dbReference type="EMBL" id="GMA71378.1"/>
    </source>
</evidence>
<dbReference type="SMART" id="SM01101">
    <property type="entry name" value="CRISPR_assoc"/>
    <property type="match status" value="1"/>
</dbReference>
<dbReference type="RefSeq" id="WP_123936588.1">
    <property type="nucleotide sequence ID" value="NZ_BSUW01000001.1"/>
</dbReference>
<evidence type="ECO:0000313" key="4">
    <source>
        <dbReference type="Proteomes" id="UP001157039"/>
    </source>
</evidence>
<dbReference type="Proteomes" id="UP000268310">
    <property type="component" value="Chromosome"/>
</dbReference>
<dbReference type="KEGG" id="too:C7K38_10750"/>
<dbReference type="Gene3D" id="3.30.70.1210">
    <property type="entry name" value="Crispr-associated protein, domain 2"/>
    <property type="match status" value="1"/>
</dbReference>
<reference evidence="1 3" key="1">
    <citation type="journal article" date="2012" name="Int. J. Syst. Evol. Microbiol.">
        <title>Characterization of Tetragenococcus strains from sugar thick juice reveals a novel species, Tetragenococcus osmophilus sp. nov., and divides Tetragenococcus halophilus into two subspecies, T. halophilus subsp. halophilus subsp. nov. and T. halophilus subsp. flandriensis subsp. nov.</title>
        <authorList>
            <person name="Juste A."/>
            <person name="Van Trappen S."/>
            <person name="Verreth C."/>
            <person name="Cleenwerck I."/>
            <person name="De Vos P."/>
            <person name="Lievens B."/>
            <person name="Willems K.A."/>
        </authorList>
    </citation>
    <scope>NUCLEOTIDE SEQUENCE [LARGE SCALE GENOMIC DNA]</scope>
    <source>
        <strain evidence="1 3">JCM 31126</strain>
    </source>
</reference>
<organism evidence="2 4">
    <name type="scientific">Tetragenococcus osmophilus</name>
    <dbReference type="NCBI Taxonomy" id="526944"/>
    <lineage>
        <taxon>Bacteria</taxon>
        <taxon>Bacillati</taxon>
        <taxon>Bacillota</taxon>
        <taxon>Bacilli</taxon>
        <taxon>Lactobacillales</taxon>
        <taxon>Enterococcaceae</taxon>
        <taxon>Tetragenococcus</taxon>
    </lineage>
</organism>
<dbReference type="EMBL" id="CP027783">
    <property type="protein sequence ID" value="AYW48815.1"/>
    <property type="molecule type" value="Genomic_DNA"/>
</dbReference>
<dbReference type="EMBL" id="BSUW01000001">
    <property type="protein sequence ID" value="GMA71378.1"/>
    <property type="molecule type" value="Genomic_DNA"/>
</dbReference>
<reference evidence="2" key="4">
    <citation type="submission" date="2023-02" db="EMBL/GenBank/DDBJ databases">
        <authorList>
            <person name="Sun Q."/>
            <person name="Mori K."/>
        </authorList>
    </citation>
    <scope>NUCLEOTIDE SEQUENCE</scope>
    <source>
        <strain evidence="2">NBRC 114545</strain>
    </source>
</reference>
<dbReference type="SUPFAM" id="SSF117987">
    <property type="entry name" value="CRISPR-associated protein"/>
    <property type="match status" value="2"/>
</dbReference>
<dbReference type="Proteomes" id="UP001157039">
    <property type="component" value="Unassembled WGS sequence"/>
</dbReference>
<proteinExistence type="predicted"/>
<keyword evidence="3" id="KW-1185">Reference proteome</keyword>
<sequence length="211" mass="24574">MYLSQVEVDTNNRYKIQDLTHLGAYHNWVEQSFPEEFTEKERSRKLWRIDQLKGKQYLLVVSPEKPDLNLLETYGVKGSARTKEYDSFLSSLNVGTKARFKVDLNPVISKKQEGQTRGRVLPYLSEKDQLNFLFNRAEKNGFLLNSEDFFITERSFEVLKKNHQKDIRLSKVTYEGILEILDINTFRKTLTEGFGKKKAYGFGMMTVIPGV</sequence>
<reference evidence="1" key="3">
    <citation type="submission" date="2018-03" db="EMBL/GenBank/DDBJ databases">
        <authorList>
            <person name="Jeon C.O."/>
        </authorList>
    </citation>
    <scope>NUCLEOTIDE SEQUENCE</scope>
    <source>
        <strain evidence="1">JCM 31126</strain>
    </source>
</reference>
<dbReference type="AlphaFoldDB" id="A0AA38CTK1"/>
<evidence type="ECO:0000313" key="1">
    <source>
        <dbReference type="EMBL" id="AYW48815.1"/>
    </source>
</evidence>
<name>A0AA38CTK1_9ENTE</name>
<dbReference type="InterPro" id="IPR010179">
    <property type="entry name" value="CRISPR-assoc_prot_Cse3"/>
</dbReference>
<dbReference type="Pfam" id="PF08798">
    <property type="entry name" value="CRISPR_assoc"/>
    <property type="match status" value="1"/>
</dbReference>
<accession>A0AA38CTK1</accession>
<dbReference type="NCBIfam" id="TIGR01907">
    <property type="entry name" value="casE_Cse3"/>
    <property type="match status" value="1"/>
</dbReference>